<feature type="compositionally biased region" description="Pro residues" evidence="1">
    <location>
        <begin position="172"/>
        <end position="183"/>
    </location>
</feature>
<comment type="caution">
    <text evidence="2">The sequence shown here is derived from an EMBL/GenBank/DDBJ whole genome shotgun (WGS) entry which is preliminary data.</text>
</comment>
<proteinExistence type="predicted"/>
<dbReference type="Proteomes" id="UP001232148">
    <property type="component" value="Unassembled WGS sequence"/>
</dbReference>
<evidence type="ECO:0000256" key="1">
    <source>
        <dbReference type="SAM" id="MobiDB-lite"/>
    </source>
</evidence>
<accession>A0AAD9H3E3</accession>
<evidence type="ECO:0000313" key="3">
    <source>
        <dbReference type="Proteomes" id="UP001232148"/>
    </source>
</evidence>
<dbReference type="AlphaFoldDB" id="A0AAD9H3E3"/>
<sequence length="189" mass="20447">MHDALDNGTDQLTAIALWGNHNVTVFSLTPNPPHTISSRVGGFLRFQLIPLSPGTSDPRLLHTTTLARFIFGPFLVPKPAHLLSPVSSRPWAPPLTGEANPTSHVPSSPDPPPPLHEHSPAINRSANQSWSAPLPVQDFDQIRLCLSGELGNEKSRPMPPRRRAAVGAGPSNLPPRPPTPPFPRVIESR</sequence>
<reference evidence="2" key="1">
    <citation type="submission" date="2021-06" db="EMBL/GenBank/DDBJ databases">
        <title>Comparative genomics, transcriptomics and evolutionary studies reveal genomic signatures of adaptation to plant cell wall in hemibiotrophic fungi.</title>
        <authorList>
            <consortium name="DOE Joint Genome Institute"/>
            <person name="Baroncelli R."/>
            <person name="Diaz J.F."/>
            <person name="Benocci T."/>
            <person name="Peng M."/>
            <person name="Battaglia E."/>
            <person name="Haridas S."/>
            <person name="Andreopoulos W."/>
            <person name="Labutti K."/>
            <person name="Pangilinan J."/>
            <person name="Floch G.L."/>
            <person name="Makela M.R."/>
            <person name="Henrissat B."/>
            <person name="Grigoriev I.V."/>
            <person name="Crouch J.A."/>
            <person name="De Vries R.P."/>
            <person name="Sukno S.A."/>
            <person name="Thon M.R."/>
        </authorList>
    </citation>
    <scope>NUCLEOTIDE SEQUENCE</scope>
    <source>
        <strain evidence="2">MAFF235873</strain>
    </source>
</reference>
<dbReference type="EMBL" id="MU843102">
    <property type="protein sequence ID" value="KAK2021475.1"/>
    <property type="molecule type" value="Genomic_DNA"/>
</dbReference>
<protein>
    <submittedName>
        <fullName evidence="2">Uncharacterized protein</fullName>
    </submittedName>
</protein>
<organism evidence="2 3">
    <name type="scientific">Colletotrichum zoysiae</name>
    <dbReference type="NCBI Taxonomy" id="1216348"/>
    <lineage>
        <taxon>Eukaryota</taxon>
        <taxon>Fungi</taxon>
        <taxon>Dikarya</taxon>
        <taxon>Ascomycota</taxon>
        <taxon>Pezizomycotina</taxon>
        <taxon>Sordariomycetes</taxon>
        <taxon>Hypocreomycetidae</taxon>
        <taxon>Glomerellales</taxon>
        <taxon>Glomerellaceae</taxon>
        <taxon>Colletotrichum</taxon>
        <taxon>Colletotrichum graminicola species complex</taxon>
    </lineage>
</organism>
<gene>
    <name evidence="2" type="ORF">LX32DRAFT_250642</name>
</gene>
<evidence type="ECO:0000313" key="2">
    <source>
        <dbReference type="EMBL" id="KAK2021475.1"/>
    </source>
</evidence>
<keyword evidence="3" id="KW-1185">Reference proteome</keyword>
<feature type="region of interest" description="Disordered" evidence="1">
    <location>
        <begin position="93"/>
        <end position="121"/>
    </location>
</feature>
<name>A0AAD9H3E3_9PEZI</name>
<feature type="region of interest" description="Disordered" evidence="1">
    <location>
        <begin position="150"/>
        <end position="189"/>
    </location>
</feature>